<evidence type="ECO:0000259" key="2">
    <source>
        <dbReference type="Pfam" id="PF03217"/>
    </source>
</evidence>
<protein>
    <recommendedName>
        <fullName evidence="2">S-layer protein C-terminal domain-containing protein</fullName>
    </recommendedName>
</protein>
<name>A0A0R2LDC1_9LACO</name>
<dbReference type="PATRIC" id="fig|993692.3.peg.2324"/>
<feature type="domain" description="S-layer protein C-terminal" evidence="2">
    <location>
        <begin position="614"/>
        <end position="658"/>
    </location>
</feature>
<comment type="caution">
    <text evidence="3">The sequence shown here is derived from an EMBL/GenBank/DDBJ whole genome shotgun (WGS) entry which is preliminary data.</text>
</comment>
<gene>
    <name evidence="3" type="ORF">IV57_GL002284</name>
</gene>
<evidence type="ECO:0000313" key="4">
    <source>
        <dbReference type="Proteomes" id="UP000051006"/>
    </source>
</evidence>
<organism evidence="3 4">
    <name type="scientific">Companilactobacillus kimchiensis</name>
    <dbReference type="NCBI Taxonomy" id="993692"/>
    <lineage>
        <taxon>Bacteria</taxon>
        <taxon>Bacillati</taxon>
        <taxon>Bacillota</taxon>
        <taxon>Bacilli</taxon>
        <taxon>Lactobacillales</taxon>
        <taxon>Lactobacillaceae</taxon>
        <taxon>Companilactobacillus</taxon>
    </lineage>
</organism>
<keyword evidence="1" id="KW-0732">Signal</keyword>
<evidence type="ECO:0000256" key="1">
    <source>
        <dbReference type="SAM" id="SignalP"/>
    </source>
</evidence>
<dbReference type="Pfam" id="PF03217">
    <property type="entry name" value="SlpA"/>
    <property type="match status" value="1"/>
</dbReference>
<dbReference type="AlphaFoldDB" id="A0A0R2LDC1"/>
<dbReference type="STRING" id="993692.IV57_GL002284"/>
<dbReference type="Proteomes" id="UP000051006">
    <property type="component" value="Unassembled WGS sequence"/>
</dbReference>
<dbReference type="InterPro" id="IPR024968">
    <property type="entry name" value="SlpA_C_lactobacillus"/>
</dbReference>
<sequence>MKKFKMMALTGILLSSAILGANTSVAQAASNNAINVNKSGFNNAIQVINDLLNSSLTANKVNSQTQFSDMANESDMNVEPIFGEQSSSSFNETLQSELNVVDSSSQLVPMKVVTPDDHGFTDKVSYTLNGVTKIVNVHYNYAMPTLTFGAGANAQYLNVKAGNTDAIDAAAISTNGLKVNTTNKTDANGTSNATSIDVDKNNYSSANATSTVQFTPRDSYARGIFANRTVNVYQEPNWDNVNKQMTFQSGDNVTNQQQVYIQDNHRYLITMSNYDKENNTVDYSATAIDSKGNTINDSLNSKAITYTTTGRTIEPNTSDATPSYTIIFKDGDNTIGTSINKADGISDDGIITISPETVEAAATKVGVTLKSTPTAKTIDASTTTNNLSQTYSASTTADTTVNYFSTVTGKSLNAPEELKGANGDPKILSIPTGYKLANVSDLVQTLNADQPTKDVYVTPIKTTVGNLSYTVTFRDKDTGKVVGSEVKSEGNLGDYIGLTAPDGYAFSTILDHGFVLLKNNQSVTKYVTAADTPYSISYVDQDTGKEVGTQSGKGADGSDVTLKSPDNYAFVSADDMTYTIDKSDTATKTVYVKKSNQTVDNIVAGYPQNGYIKIYDANGKLNNDVVLTEGSSWIVDKTQTIKGSEYYRVATNEYVKASDVYKYTPLQSIVTTRGTNVTPVYNSRGQLLANVALDTNTPWYTDRSAEIRGSLMYRVSTDGWVKASDVDLTK</sequence>
<feature type="signal peptide" evidence="1">
    <location>
        <begin position="1"/>
        <end position="28"/>
    </location>
</feature>
<evidence type="ECO:0000313" key="3">
    <source>
        <dbReference type="EMBL" id="KRN99951.1"/>
    </source>
</evidence>
<dbReference type="RefSeq" id="WP_057880397.1">
    <property type="nucleotide sequence ID" value="NZ_JQCF01000006.1"/>
</dbReference>
<dbReference type="EMBL" id="JQCF01000006">
    <property type="protein sequence ID" value="KRN99951.1"/>
    <property type="molecule type" value="Genomic_DNA"/>
</dbReference>
<accession>A0A0R2LDC1</accession>
<proteinExistence type="predicted"/>
<keyword evidence="4" id="KW-1185">Reference proteome</keyword>
<feature type="chain" id="PRO_5006419893" description="S-layer protein C-terminal domain-containing protein" evidence="1">
    <location>
        <begin position="29"/>
        <end position="730"/>
    </location>
</feature>
<reference evidence="3 4" key="1">
    <citation type="journal article" date="2015" name="Genome Announc.">
        <title>Expanding the biotechnology potential of lactobacilli through comparative genomics of 213 strains and associated genera.</title>
        <authorList>
            <person name="Sun Z."/>
            <person name="Harris H.M."/>
            <person name="McCann A."/>
            <person name="Guo C."/>
            <person name="Argimon S."/>
            <person name="Zhang W."/>
            <person name="Yang X."/>
            <person name="Jeffery I.B."/>
            <person name="Cooney J.C."/>
            <person name="Kagawa T.F."/>
            <person name="Liu W."/>
            <person name="Song Y."/>
            <person name="Salvetti E."/>
            <person name="Wrobel A."/>
            <person name="Rasinkangas P."/>
            <person name="Parkhill J."/>
            <person name="Rea M.C."/>
            <person name="O'Sullivan O."/>
            <person name="Ritari J."/>
            <person name="Douillard F.P."/>
            <person name="Paul Ross R."/>
            <person name="Yang R."/>
            <person name="Briner A.E."/>
            <person name="Felis G.E."/>
            <person name="de Vos W.M."/>
            <person name="Barrangou R."/>
            <person name="Klaenhammer T.R."/>
            <person name="Caufield P.W."/>
            <person name="Cui Y."/>
            <person name="Zhang H."/>
            <person name="O'Toole P.W."/>
        </authorList>
    </citation>
    <scope>NUCLEOTIDE SEQUENCE [LARGE SCALE GENOMIC DNA]</scope>
    <source>
        <strain evidence="3 4">DSM 24716</strain>
    </source>
</reference>
<dbReference type="OrthoDB" id="2255228at2"/>